<feature type="transmembrane region" description="Helical" evidence="2">
    <location>
        <begin position="503"/>
        <end position="528"/>
    </location>
</feature>
<proteinExistence type="predicted"/>
<keyword evidence="4" id="KW-1185">Reference proteome</keyword>
<name>A0A6A3A7Y1_HIBSY</name>
<dbReference type="PANTHER" id="PTHR31860">
    <property type="entry name" value="HEAT-INDUCIBLE TRANSCRIPTION REPRESSOR (DUF639)-RELATED"/>
    <property type="match status" value="1"/>
</dbReference>
<keyword evidence="2" id="KW-1133">Transmembrane helix</keyword>
<comment type="caution">
    <text evidence="3">The sequence shown here is derived from an EMBL/GenBank/DDBJ whole genome shotgun (WGS) entry which is preliminary data.</text>
</comment>
<dbReference type="InterPro" id="IPR006927">
    <property type="entry name" value="DUF639"/>
</dbReference>
<accession>A0A6A3A7Y1</accession>
<dbReference type="EMBL" id="VEPZ02001041">
    <property type="protein sequence ID" value="KAE8699222.1"/>
    <property type="molecule type" value="Genomic_DNA"/>
</dbReference>
<sequence length="577" mass="65767">MKEKISNGSYSRFTYDMMLAWEKPRAVNEEPQLEYSGKGKEDRAIRVKEPTEQDDISPFYSDPDVNHDPSVEGDAFVWSSSLVPLAADITNGRFTFEPLIAPTGNRLFFPAYDSCMKHLQKQAKPKGVELADGEFILHVEGTASSQRVVRHIGGTSWPGRFISVKPVALGPWGAPLFDKAIVYESRDLPEGVLLVFPEITSSTRHDHWLALTREILLMHKFLSDFEMECPIQAWEMHARTILSIIRLHAAREMLRICPPNPTSFLIFALYEELPKGDYVLEQLAQSLKEVDSVQPCSASLILRKLNLPEHIISRIEAKRVSEVSKTIAVGKDDDDKISLETAINQARKEGRGVAKARATVEGPKEEGISESAIFLMELLKPLRSMFPWFRDIFSWEKPVTSLLAFAIVALLVYKRYRYFCWRYCGREPLFKNLARARQERLKDKQKEIVVYTGSDPSASMRENIVSSQYRFFTLRETIKEANVTILKLHSVLVSRAHKHANTVMLTMTGLAMLFALIPLKYIIIAVVFHAMVTTSPVGKYIGNNQEDRDRDRRMKEWWDSIPPTPIRVIDEAPINPE</sequence>
<feature type="transmembrane region" description="Helical" evidence="2">
    <location>
        <begin position="392"/>
        <end position="413"/>
    </location>
</feature>
<keyword evidence="2" id="KW-0812">Transmembrane</keyword>
<dbReference type="Proteomes" id="UP000436088">
    <property type="component" value="Unassembled WGS sequence"/>
</dbReference>
<dbReference type="GO" id="GO:0034220">
    <property type="term" value="P:monoatomic ion transmembrane transport"/>
    <property type="evidence" value="ECO:0007669"/>
    <property type="project" value="UniProtKB-KW"/>
</dbReference>
<dbReference type="PANTHER" id="PTHR31860:SF5">
    <property type="entry name" value="ARGH (DUF639)"/>
    <property type="match status" value="1"/>
</dbReference>
<dbReference type="Pfam" id="PF04842">
    <property type="entry name" value="DUF639"/>
    <property type="match status" value="1"/>
</dbReference>
<evidence type="ECO:0000256" key="2">
    <source>
        <dbReference type="SAM" id="Phobius"/>
    </source>
</evidence>
<gene>
    <name evidence="3" type="ORF">F3Y22_tig00110584pilonHSYRG00315</name>
</gene>
<evidence type="ECO:0000313" key="4">
    <source>
        <dbReference type="Proteomes" id="UP000436088"/>
    </source>
</evidence>
<keyword evidence="3" id="KW-0813">Transport</keyword>
<dbReference type="AlphaFoldDB" id="A0A6A3A7Y1"/>
<keyword evidence="2" id="KW-0472">Membrane</keyword>
<evidence type="ECO:0000256" key="1">
    <source>
        <dbReference type="SAM" id="MobiDB-lite"/>
    </source>
</evidence>
<keyword evidence="3" id="KW-0407">Ion channel</keyword>
<keyword evidence="3" id="KW-0406">Ion transport</keyword>
<evidence type="ECO:0000313" key="3">
    <source>
        <dbReference type="EMBL" id="KAE8699222.1"/>
    </source>
</evidence>
<feature type="region of interest" description="Disordered" evidence="1">
    <location>
        <begin position="29"/>
        <end position="61"/>
    </location>
</feature>
<reference evidence="3" key="1">
    <citation type="submission" date="2019-09" db="EMBL/GenBank/DDBJ databases">
        <title>Draft genome information of white flower Hibiscus syriacus.</title>
        <authorList>
            <person name="Kim Y.-M."/>
        </authorList>
    </citation>
    <scope>NUCLEOTIDE SEQUENCE [LARGE SCALE GENOMIC DNA]</scope>
    <source>
        <strain evidence="3">YM2019G1</strain>
    </source>
</reference>
<feature type="compositionally biased region" description="Basic and acidic residues" evidence="1">
    <location>
        <begin position="37"/>
        <end position="51"/>
    </location>
</feature>
<organism evidence="3 4">
    <name type="scientific">Hibiscus syriacus</name>
    <name type="common">Rose of Sharon</name>
    <dbReference type="NCBI Taxonomy" id="106335"/>
    <lineage>
        <taxon>Eukaryota</taxon>
        <taxon>Viridiplantae</taxon>
        <taxon>Streptophyta</taxon>
        <taxon>Embryophyta</taxon>
        <taxon>Tracheophyta</taxon>
        <taxon>Spermatophyta</taxon>
        <taxon>Magnoliopsida</taxon>
        <taxon>eudicotyledons</taxon>
        <taxon>Gunneridae</taxon>
        <taxon>Pentapetalae</taxon>
        <taxon>rosids</taxon>
        <taxon>malvids</taxon>
        <taxon>Malvales</taxon>
        <taxon>Malvaceae</taxon>
        <taxon>Malvoideae</taxon>
        <taxon>Hibiscus</taxon>
    </lineage>
</organism>
<protein>
    <submittedName>
        <fullName evidence="3">Potassium channel tetramerization domain-containing protein / pentapeptide repeat-containing protein</fullName>
    </submittedName>
</protein>